<evidence type="ECO:0000256" key="1">
    <source>
        <dbReference type="ARBA" id="ARBA00023015"/>
    </source>
</evidence>
<feature type="domain" description="HTH araC/xylS-type" evidence="3">
    <location>
        <begin position="214"/>
        <end position="312"/>
    </location>
</feature>
<dbReference type="PANTHER" id="PTHR43130">
    <property type="entry name" value="ARAC-FAMILY TRANSCRIPTIONAL REGULATOR"/>
    <property type="match status" value="1"/>
</dbReference>
<accession>I5BVJ6</accession>
<dbReference type="EMBL" id="AJXZ01000038">
    <property type="protein sequence ID" value="EIM73598.1"/>
    <property type="molecule type" value="Genomic_DNA"/>
</dbReference>
<dbReference type="InterPro" id="IPR052158">
    <property type="entry name" value="INH-QAR"/>
</dbReference>
<dbReference type="PROSITE" id="PS01124">
    <property type="entry name" value="HTH_ARAC_FAMILY_2"/>
    <property type="match status" value="1"/>
</dbReference>
<organism evidence="4 5">
    <name type="scientific">Nitratireductor aquibiodomus RA22</name>
    <dbReference type="NCBI Taxonomy" id="1189611"/>
    <lineage>
        <taxon>Bacteria</taxon>
        <taxon>Pseudomonadati</taxon>
        <taxon>Pseudomonadota</taxon>
        <taxon>Alphaproteobacteria</taxon>
        <taxon>Hyphomicrobiales</taxon>
        <taxon>Phyllobacteriaceae</taxon>
        <taxon>Nitratireductor</taxon>
    </lineage>
</organism>
<evidence type="ECO:0000313" key="4">
    <source>
        <dbReference type="EMBL" id="EIM73598.1"/>
    </source>
</evidence>
<proteinExistence type="predicted"/>
<dbReference type="GO" id="GO:0003700">
    <property type="term" value="F:DNA-binding transcription factor activity"/>
    <property type="evidence" value="ECO:0007669"/>
    <property type="project" value="InterPro"/>
</dbReference>
<dbReference type="Proteomes" id="UP000004622">
    <property type="component" value="Unassembled WGS sequence"/>
</dbReference>
<reference evidence="4 5" key="1">
    <citation type="journal article" date="2012" name="J. Bacteriol.">
        <title>Genome Sequence of Nitratireductor aquibiodomus Strain RA22.</title>
        <authorList>
            <person name="Singh A."/>
            <person name="Jangir P.K."/>
            <person name="Kumari C."/>
            <person name="Sharma R."/>
        </authorList>
    </citation>
    <scope>NUCLEOTIDE SEQUENCE [LARGE SCALE GENOMIC DNA]</scope>
    <source>
        <strain evidence="4 5">RA22</strain>
    </source>
</reference>
<dbReference type="InterPro" id="IPR029062">
    <property type="entry name" value="Class_I_gatase-like"/>
</dbReference>
<dbReference type="OrthoDB" id="9793422at2"/>
<dbReference type="InterPro" id="IPR009057">
    <property type="entry name" value="Homeodomain-like_sf"/>
</dbReference>
<keyword evidence="2" id="KW-0804">Transcription</keyword>
<dbReference type="GO" id="GO:0043565">
    <property type="term" value="F:sequence-specific DNA binding"/>
    <property type="evidence" value="ECO:0007669"/>
    <property type="project" value="InterPro"/>
</dbReference>
<dbReference type="Gene3D" id="3.40.50.880">
    <property type="match status" value="1"/>
</dbReference>
<dbReference type="PATRIC" id="fig|1189611.3.peg.3145"/>
<evidence type="ECO:0000259" key="3">
    <source>
        <dbReference type="PROSITE" id="PS01124"/>
    </source>
</evidence>
<dbReference type="SUPFAM" id="SSF46689">
    <property type="entry name" value="Homeodomain-like"/>
    <property type="match status" value="2"/>
</dbReference>
<dbReference type="AlphaFoldDB" id="I5BVJ6"/>
<gene>
    <name evidence="4" type="ORF">A33O_15566</name>
</gene>
<dbReference type="InterPro" id="IPR002818">
    <property type="entry name" value="DJ-1/PfpI"/>
</dbReference>
<dbReference type="CDD" id="cd03137">
    <property type="entry name" value="GATase1_AraC_1"/>
    <property type="match status" value="1"/>
</dbReference>
<evidence type="ECO:0000256" key="2">
    <source>
        <dbReference type="ARBA" id="ARBA00023163"/>
    </source>
</evidence>
<dbReference type="SMART" id="SM00342">
    <property type="entry name" value="HTH_ARAC"/>
    <property type="match status" value="1"/>
</dbReference>
<dbReference type="RefSeq" id="WP_007009447.1">
    <property type="nucleotide sequence ID" value="NZ_AJXZ01000038.1"/>
</dbReference>
<dbReference type="Pfam" id="PF01965">
    <property type="entry name" value="DJ-1_PfpI"/>
    <property type="match status" value="1"/>
</dbReference>
<dbReference type="InterPro" id="IPR018060">
    <property type="entry name" value="HTH_AraC"/>
</dbReference>
<dbReference type="PANTHER" id="PTHR43130:SF3">
    <property type="entry name" value="HTH-TYPE TRANSCRIPTIONAL REGULATOR RV1931C"/>
    <property type="match status" value="1"/>
</dbReference>
<dbReference type="Pfam" id="PF12833">
    <property type="entry name" value="HTH_18"/>
    <property type="match status" value="1"/>
</dbReference>
<sequence length="313" mass="33939">MVHRVGILLFPNYQLLDAAGPMAVFESVVGDPTRSGYLVELLSAEGGGVTSSGGATLQTRSFSDAGAFDTVLVCGGVGAVTEEIDEQTVRFLVRHFESGQRTGSVCTGAFLLAQAGCLRGKRVTTHWRYAGALAQRYPDVTVDADRIWVCDQSIWTSAGVSAGMDLAMAIVAEDHGASVARQIAQELVIYYRRPGGQSQFSALLEKGEASGRFSDLLAWIRENIDARHSVESLAARAAMSPRHFSRTFLKETGVTPARAVEQIRLQIAREWVERGTHSLSHIASATGYGSTDRMRQSFLRSLGITPQSIRRVF</sequence>
<protein>
    <submittedName>
        <fullName evidence="4">AraC family transcriptional regulator</fullName>
    </submittedName>
</protein>
<keyword evidence="1" id="KW-0805">Transcription regulation</keyword>
<name>I5BVJ6_9HYPH</name>
<evidence type="ECO:0000313" key="5">
    <source>
        <dbReference type="Proteomes" id="UP000004622"/>
    </source>
</evidence>
<comment type="caution">
    <text evidence="4">The sequence shown here is derived from an EMBL/GenBank/DDBJ whole genome shotgun (WGS) entry which is preliminary data.</text>
</comment>
<dbReference type="SUPFAM" id="SSF52317">
    <property type="entry name" value="Class I glutamine amidotransferase-like"/>
    <property type="match status" value="1"/>
</dbReference>
<dbReference type="Gene3D" id="1.10.10.60">
    <property type="entry name" value="Homeodomain-like"/>
    <property type="match status" value="1"/>
</dbReference>